<dbReference type="InterPro" id="IPR024425">
    <property type="entry name" value="LiaF-like_C"/>
</dbReference>
<reference evidence="4" key="1">
    <citation type="submission" date="2021-03" db="EMBL/GenBank/DDBJ databases">
        <title>Alkalibacter marinus sp. nov., isolated from tidal flat sediment.</title>
        <authorList>
            <person name="Namirimu T."/>
            <person name="Yang J.-A."/>
            <person name="Yang S.-H."/>
            <person name="Kim Y.-J."/>
            <person name="Kwon K.K."/>
        </authorList>
    </citation>
    <scope>NUCLEOTIDE SEQUENCE</scope>
    <source>
        <strain evidence="4">ES005</strain>
    </source>
</reference>
<evidence type="ECO:0000313" key="4">
    <source>
        <dbReference type="EMBL" id="QSX08170.1"/>
    </source>
</evidence>
<keyword evidence="1" id="KW-0812">Transmembrane</keyword>
<keyword evidence="1" id="KW-1133">Transmembrane helix</keyword>
<gene>
    <name evidence="4" type="ORF">J0B03_10255</name>
</gene>
<evidence type="ECO:0000259" key="3">
    <source>
        <dbReference type="Pfam" id="PF22570"/>
    </source>
</evidence>
<protein>
    <submittedName>
        <fullName evidence="4">Cell wall-active antibiotics response protein</fullName>
    </submittedName>
</protein>
<accession>A0A975AI50</accession>
<dbReference type="Pfam" id="PF09922">
    <property type="entry name" value="LiaF-like_C"/>
    <property type="match status" value="1"/>
</dbReference>
<dbReference type="PANTHER" id="PTHR40763">
    <property type="entry name" value="MEMBRANE PROTEIN-RELATED"/>
    <property type="match status" value="1"/>
</dbReference>
<dbReference type="EMBL" id="CP071444">
    <property type="protein sequence ID" value="QSX08170.1"/>
    <property type="molecule type" value="Genomic_DNA"/>
</dbReference>
<dbReference type="Pfam" id="PF22570">
    <property type="entry name" value="LiaF-TM"/>
    <property type="match status" value="1"/>
</dbReference>
<evidence type="ECO:0000256" key="1">
    <source>
        <dbReference type="SAM" id="Phobius"/>
    </source>
</evidence>
<sequence>MKRNRGDLLFGLLVLAIGIVLLTNSLGFTRVSVLALLFRYWPVFIIVGGVGLLLNHRNRGEVISGILVSILGIALLLRNLGYIHFDLSSLFKLFWPVLLILVGLIILTGRHSNGKSNIALMGGVERTKMPWALDETAFYAVMGGIELDFSLAEIPEGTTVIDLIAVMGGIEIKVPKNIELECDGFALLGGVEMLDKSAGGIISSASTSYTPSEPTTKKLIFHCRAVMGGIEIKASS</sequence>
<evidence type="ECO:0000313" key="5">
    <source>
        <dbReference type="Proteomes" id="UP000663499"/>
    </source>
</evidence>
<feature type="transmembrane region" description="Helical" evidence="1">
    <location>
        <begin position="89"/>
        <end position="107"/>
    </location>
</feature>
<feature type="domain" description="Cell wall-active antibiotics response LiaF-like C-terminal" evidence="2">
    <location>
        <begin position="121"/>
        <end position="232"/>
    </location>
</feature>
<proteinExistence type="predicted"/>
<feature type="transmembrane region" description="Helical" evidence="1">
    <location>
        <begin position="62"/>
        <end position="83"/>
    </location>
</feature>
<dbReference type="RefSeq" id="WP_207299512.1">
    <property type="nucleotide sequence ID" value="NZ_CP071444.1"/>
</dbReference>
<dbReference type="AlphaFoldDB" id="A0A975AI50"/>
<keyword evidence="5" id="KW-1185">Reference proteome</keyword>
<dbReference type="PANTHER" id="PTHR40763:SF5">
    <property type="entry name" value="MEMBRANE PROTEIN"/>
    <property type="match status" value="1"/>
</dbReference>
<dbReference type="Proteomes" id="UP000663499">
    <property type="component" value="Chromosome"/>
</dbReference>
<dbReference type="InterPro" id="IPR054331">
    <property type="entry name" value="LiaF_TM"/>
</dbReference>
<organism evidence="4 5">
    <name type="scientific">Alkalibacter rhizosphaerae</name>
    <dbReference type="NCBI Taxonomy" id="2815577"/>
    <lineage>
        <taxon>Bacteria</taxon>
        <taxon>Bacillati</taxon>
        <taxon>Bacillota</taxon>
        <taxon>Clostridia</taxon>
        <taxon>Eubacteriales</taxon>
        <taxon>Eubacteriaceae</taxon>
        <taxon>Alkalibacter</taxon>
    </lineage>
</organism>
<keyword evidence="1" id="KW-0472">Membrane</keyword>
<name>A0A975AI50_9FIRM</name>
<feature type="domain" description="LiaF transmembrane" evidence="3">
    <location>
        <begin position="9"/>
        <end position="111"/>
    </location>
</feature>
<feature type="transmembrane region" description="Helical" evidence="1">
    <location>
        <begin position="37"/>
        <end position="55"/>
    </location>
</feature>
<evidence type="ECO:0000259" key="2">
    <source>
        <dbReference type="Pfam" id="PF09922"/>
    </source>
</evidence>
<dbReference type="KEGG" id="alka:J0B03_10255"/>